<dbReference type="PANTHER" id="PTHR24092:SF180">
    <property type="entry name" value="PHOSPHOLIPID-TRANSPORTING ATPASE DNF1-RELATED"/>
    <property type="match status" value="1"/>
</dbReference>
<keyword evidence="9 21" id="KW-0067">ATP-binding</keyword>
<dbReference type="NCBIfam" id="TIGR01652">
    <property type="entry name" value="ATPase-Plipid"/>
    <property type="match status" value="1"/>
</dbReference>
<dbReference type="FunFam" id="3.40.50.1000:FF:000001">
    <property type="entry name" value="Phospholipid-transporting ATPase IC"/>
    <property type="match status" value="1"/>
</dbReference>
<feature type="binding site" evidence="21">
    <location>
        <position position="955"/>
    </location>
    <ligand>
        <name>ATP</name>
        <dbReference type="ChEBI" id="CHEBI:30616"/>
    </ligand>
</feature>
<dbReference type="SUPFAM" id="SSF56784">
    <property type="entry name" value="HAD-like"/>
    <property type="match status" value="1"/>
</dbReference>
<comment type="catalytic activity">
    <reaction evidence="17">
        <text>a beta-D-glucosyl-(1&lt;-&gt;1')-N-acylsphing-4-enine(out) + ATP + H2O = a beta-D-glucosyl-(1&lt;-&gt;1')-N-acylsphing-4-enine(in) + ADP + phosphate + H(+)</text>
        <dbReference type="Rhea" id="RHEA:66036"/>
        <dbReference type="ChEBI" id="CHEBI:15377"/>
        <dbReference type="ChEBI" id="CHEBI:15378"/>
        <dbReference type="ChEBI" id="CHEBI:22801"/>
        <dbReference type="ChEBI" id="CHEBI:30616"/>
        <dbReference type="ChEBI" id="CHEBI:43474"/>
        <dbReference type="ChEBI" id="CHEBI:456216"/>
    </reaction>
    <physiologicalReaction direction="left-to-right" evidence="17">
        <dbReference type="Rhea" id="RHEA:66037"/>
    </physiologicalReaction>
</comment>
<dbReference type="OrthoDB" id="377733at2759"/>
<feature type="binding site" evidence="21">
    <location>
        <position position="1180"/>
    </location>
    <ligand>
        <name>ATP</name>
        <dbReference type="ChEBI" id="CHEBI:30616"/>
    </ligand>
</feature>
<evidence type="ECO:0000256" key="6">
    <source>
        <dbReference type="ARBA" id="ARBA00022692"/>
    </source>
</evidence>
<dbReference type="SUPFAM" id="SSF81660">
    <property type="entry name" value="Metal cation-transporting ATPase, ATP-binding domain N"/>
    <property type="match status" value="1"/>
</dbReference>
<organism evidence="27 28">
    <name type="scientific">Zygosaccharomyces mellis</name>
    <dbReference type="NCBI Taxonomy" id="42258"/>
    <lineage>
        <taxon>Eukaryota</taxon>
        <taxon>Fungi</taxon>
        <taxon>Dikarya</taxon>
        <taxon>Ascomycota</taxon>
        <taxon>Saccharomycotina</taxon>
        <taxon>Saccharomycetes</taxon>
        <taxon>Saccharomycetales</taxon>
        <taxon>Saccharomycetaceae</taxon>
        <taxon>Zygosaccharomyces</taxon>
    </lineage>
</organism>
<comment type="catalytic activity">
    <reaction evidence="19">
        <text>a 1,2-diacyl-sn-glycero-3-phosphocholine(out) + ATP + H2O = a 1,2-diacyl-sn-glycero-3-phosphocholine(in) + ADP + phosphate + H(+)</text>
        <dbReference type="Rhea" id="RHEA:38583"/>
        <dbReference type="ChEBI" id="CHEBI:15377"/>
        <dbReference type="ChEBI" id="CHEBI:15378"/>
        <dbReference type="ChEBI" id="CHEBI:30616"/>
        <dbReference type="ChEBI" id="CHEBI:43474"/>
        <dbReference type="ChEBI" id="CHEBI:57643"/>
        <dbReference type="ChEBI" id="CHEBI:456216"/>
    </reaction>
    <physiologicalReaction direction="left-to-right" evidence="19">
        <dbReference type="Rhea" id="RHEA:38584"/>
    </physiologicalReaction>
</comment>
<feature type="compositionally biased region" description="Acidic residues" evidence="24">
    <location>
        <begin position="20"/>
        <end position="29"/>
    </location>
</feature>
<evidence type="ECO:0000256" key="20">
    <source>
        <dbReference type="PIRSR" id="PIRSR606539-1"/>
    </source>
</evidence>
<evidence type="ECO:0000256" key="4">
    <source>
        <dbReference type="ARBA" id="ARBA00022448"/>
    </source>
</evidence>
<name>A0A4C2E3M6_9SACH</name>
<evidence type="ECO:0000313" key="27">
    <source>
        <dbReference type="EMBL" id="GCE98760.1"/>
    </source>
</evidence>
<dbReference type="Pfam" id="PF13246">
    <property type="entry name" value="Cation_ATPase"/>
    <property type="match status" value="1"/>
</dbReference>
<dbReference type="GO" id="GO:0016887">
    <property type="term" value="F:ATP hydrolysis activity"/>
    <property type="evidence" value="ECO:0007669"/>
    <property type="project" value="InterPro"/>
</dbReference>
<dbReference type="GO" id="GO:0000287">
    <property type="term" value="F:magnesium ion binding"/>
    <property type="evidence" value="ECO:0007669"/>
    <property type="project" value="UniProtKB-UniRule"/>
</dbReference>
<dbReference type="Gene3D" id="3.40.50.1000">
    <property type="entry name" value="HAD superfamily/HAD-like"/>
    <property type="match status" value="1"/>
</dbReference>
<dbReference type="InterPro" id="IPR032630">
    <property type="entry name" value="P_typ_ATPase_c"/>
</dbReference>
<feature type="region of interest" description="Disordered" evidence="24">
    <location>
        <begin position="1535"/>
        <end position="1556"/>
    </location>
</feature>
<evidence type="ECO:0000256" key="19">
    <source>
        <dbReference type="ARBA" id="ARBA00052223"/>
    </source>
</evidence>
<dbReference type="InterPro" id="IPR044492">
    <property type="entry name" value="P_typ_ATPase_HD_dom"/>
</dbReference>
<feature type="transmembrane region" description="Helical" evidence="23">
    <location>
        <begin position="1265"/>
        <end position="1286"/>
    </location>
</feature>
<gene>
    <name evidence="27" type="primary">DNF1</name>
    <name evidence="27" type="ORF">ZYGM_003926</name>
</gene>
<feature type="binding site" evidence="21">
    <location>
        <position position="1179"/>
    </location>
    <ligand>
        <name>ATP</name>
        <dbReference type="ChEBI" id="CHEBI:30616"/>
    </ligand>
</feature>
<dbReference type="SUPFAM" id="SSF81665">
    <property type="entry name" value="Calcium ATPase, transmembrane domain M"/>
    <property type="match status" value="1"/>
</dbReference>
<feature type="binding site" evidence="22">
    <location>
        <position position="715"/>
    </location>
    <ligand>
        <name>Mg(2+)</name>
        <dbReference type="ChEBI" id="CHEBI:18420"/>
    </ligand>
</feature>
<evidence type="ECO:0000256" key="15">
    <source>
        <dbReference type="ARBA" id="ARBA00034036"/>
    </source>
</evidence>
<feature type="compositionally biased region" description="Basic and acidic residues" evidence="24">
    <location>
        <begin position="102"/>
        <end position="111"/>
    </location>
</feature>
<evidence type="ECO:0000256" key="16">
    <source>
        <dbReference type="ARBA" id="ARBA00049128"/>
    </source>
</evidence>
<dbReference type="GO" id="GO:0005524">
    <property type="term" value="F:ATP binding"/>
    <property type="evidence" value="ECO:0007669"/>
    <property type="project" value="UniProtKB-UniRule"/>
</dbReference>
<feature type="compositionally biased region" description="Basic and acidic residues" evidence="24">
    <location>
        <begin position="1648"/>
        <end position="1675"/>
    </location>
</feature>
<dbReference type="PROSITE" id="PS00154">
    <property type="entry name" value="ATPASE_E1_E2"/>
    <property type="match status" value="1"/>
</dbReference>
<feature type="domain" description="P-type ATPase N-terminal" evidence="25">
    <location>
        <begin position="232"/>
        <end position="284"/>
    </location>
</feature>
<dbReference type="SUPFAM" id="SSF81653">
    <property type="entry name" value="Calcium ATPase, transduction domain A"/>
    <property type="match status" value="1"/>
</dbReference>
<dbReference type="Pfam" id="PF16209">
    <property type="entry name" value="PhoLip_ATPase_N"/>
    <property type="match status" value="1"/>
</dbReference>
<evidence type="ECO:0000256" key="2">
    <source>
        <dbReference type="ARBA" id="ARBA00004651"/>
    </source>
</evidence>
<keyword evidence="7 22" id="KW-0479">Metal-binding</keyword>
<dbReference type="Proteomes" id="UP000301737">
    <property type="component" value="Unassembled WGS sequence"/>
</dbReference>
<dbReference type="SFLD" id="SFLDS00003">
    <property type="entry name" value="Haloacid_Dehalogenase"/>
    <property type="match status" value="1"/>
</dbReference>
<dbReference type="InterPro" id="IPR018303">
    <property type="entry name" value="ATPase_P-typ_P_site"/>
</dbReference>
<feature type="binding site" evidence="21">
    <location>
        <position position="715"/>
    </location>
    <ligand>
        <name>ATP</name>
        <dbReference type="ChEBI" id="CHEBI:30616"/>
    </ligand>
</feature>
<evidence type="ECO:0000256" key="5">
    <source>
        <dbReference type="ARBA" id="ARBA00022475"/>
    </source>
</evidence>
<dbReference type="GO" id="GO:0140351">
    <property type="term" value="F:glycosylceramide flippase activity"/>
    <property type="evidence" value="ECO:0007669"/>
    <property type="project" value="UniProtKB-ARBA"/>
</dbReference>
<feature type="binding site" evidence="21">
    <location>
        <position position="888"/>
    </location>
    <ligand>
        <name>ATP</name>
        <dbReference type="ChEBI" id="CHEBI:30616"/>
    </ligand>
</feature>
<feature type="binding site" evidence="22">
    <location>
        <position position="713"/>
    </location>
    <ligand>
        <name>Mg(2+)</name>
        <dbReference type="ChEBI" id="CHEBI:18420"/>
    </ligand>
</feature>
<dbReference type="InterPro" id="IPR032631">
    <property type="entry name" value="P-type_ATPase_N"/>
</dbReference>
<evidence type="ECO:0000256" key="9">
    <source>
        <dbReference type="ARBA" id="ARBA00022840"/>
    </source>
</evidence>
<evidence type="ECO:0000313" key="28">
    <source>
        <dbReference type="Proteomes" id="UP000301737"/>
    </source>
</evidence>
<dbReference type="InterPro" id="IPR036412">
    <property type="entry name" value="HAD-like_sf"/>
</dbReference>
<feature type="binding site" evidence="21">
    <location>
        <position position="1037"/>
    </location>
    <ligand>
        <name>ATP</name>
        <dbReference type="ChEBI" id="CHEBI:30616"/>
    </ligand>
</feature>
<feature type="transmembrane region" description="Helical" evidence="23">
    <location>
        <begin position="1237"/>
        <end position="1253"/>
    </location>
</feature>
<evidence type="ECO:0000256" key="13">
    <source>
        <dbReference type="ARBA" id="ARBA00023055"/>
    </source>
</evidence>
<sequence>MSKEEAPPPTPRFVKQPDSPFDDTFEFEENASKKKPSRGGSILKKFGSLKRNNNNGQDENLRVAFNERDDDSSFTPGTPSSNARTNNEDYVLGFDDNEEDREENKDDDAHSYKATPRLRSIEGEGSTFEDVSLDGADQNNKDDKYATSNVTQQEMKRLRMGTRRNKKGNVSVGRAKTLRWAKKNFHNPFEDPRKESAPVDETGMENRIGQIRTVYFNMPLPQNMLDEEGKPITRYPRNKIRTTKYTPLTFFPKNIMLQFQNFANVYFLVLIILGGFSIFGVTSPGMNAVPLIVIVIITAIKDAFEDSRRTVLDLEVNNTRTYILQGMENPNVSSDSVSLWRKFKKANSKVLFKFITYCKSHMTEDGKRRRLQEKRAKLQGTRLSNDKSRNSLDSIDSYRASGDYGRYSQDLDNLGRVVSRTDDVNIIDRELPSNTECKFNKDYWKNVRVGDVVRIHNNDEIPADVILLSTSDVDGACYVETKNLDGETNLKVRQSLKCSHKIRSSRDVTRAKFWVESEGPHANLYSYQGNLKYMDKVNDELRNEPITINNMLLRGFTLRNTKWAMGVVIFTGDDTKTMLNSGITPTKKSKISRELNFSVLINFLVLFILCFISGVINGTNYNKSDQSRDSFEFGTVAGNPSTNGFVSFWVAVILYQSLVPISLYISVEIIKTAQAAFIYGDVLLYNARLDYPCTPKSWNISDDLGQIEYIFSDKTGTLTQNVMEFKKATINGISYGRAYTEALAGLRKRQGVDTDTEGRREKEEIARDKDTMINELRALSSNSQFNPDDLTFISKEFVRDLQGESGEYQQRCCEHFMLALSLCHSVLVEPSKHDPQKLDLKAQSPDEAALVATARDLGFSFVGKTKKGLLVEIQGVTKEFRILNILEFNSSRKRMSCIVQIPPANPGDDPRALLICKGADSVIYSRLKRSGEANDETLLERTALHLEQFATEGLRTLCLAQREISWPEYVEWNKKYDSAAASLTNREERLDEVADTIERELVLLGGTAIEDRLQDGVPDSISLLSKAGIKLWVLTGDKVETAINIGFSCNLLTNEMELLIVKQAGEDVEEFGSDPFEIVNTLLTKYLREKFSMTGSEKELSEAKRHHGLPQGDYGVVIDGDALKLALSNDDIRRKFLLLCKNCKAVLCCRVSPSQKAAVLKLVKEWLSVMTLAIGDGSNDVAMIQSADVGIGIAGEEGRQAVMCSDYAIGQFRYLTRLILVHGRWSYKRLAEMIPEFFYKNVIFTLALFWYGIYNDFDGSYLFEYTYVMFYNLAFTSLPVIFLGILDQDVSDTVSLIVPELYHAGILRLEWNQYKFLWYMFDGLYQSIICFFFPYLVFHKTMIASNNGLGLEHRYYIGTIVTTIAVVSCNSYVLLHQYRWDWFTTMFIGISCLVVFSWTGIWSSSLTSGEFFKAGARLYGSPSFWAVFFAGTVFCLLPRFTWDCFNKMFNPRDVDIVREMWLRGDFDHYPQGYDPTDPNRPNISKGGRFGENVISLGALSNGISDSYSHDTVTTEEIPMHVMDFADGSPRQFVKEEPWKSSPRENQDLLYSPRVKQQQTMEHLQKLEQLEELEEAEQEQKHKLSALNGPSDTELSVATAPQSYQPSSSYGPPRASYNPPRASYDVTRRPYAPRTSQDPPRASYNYPRHSYDRARLSIDRPRHSFDRARSSMDRPRRSMTSDPARASLERTRNEMLASNQLDYRYSTERARTSLDLPGATHAVNLMNQGKK</sequence>
<protein>
    <recommendedName>
        <fullName evidence="23">Phospholipid-transporting ATPase</fullName>
        <ecNumber evidence="23">7.6.2.1</ecNumber>
    </recommendedName>
</protein>
<feature type="transmembrane region" description="Helical" evidence="23">
    <location>
        <begin position="1382"/>
        <end position="1403"/>
    </location>
</feature>
<dbReference type="InterPro" id="IPR008250">
    <property type="entry name" value="ATPase_P-typ_transduc_dom_A_sf"/>
</dbReference>
<feature type="binding site" evidence="21">
    <location>
        <position position="917"/>
    </location>
    <ligand>
        <name>ATP</name>
        <dbReference type="ChEBI" id="CHEBI:30616"/>
    </ligand>
</feature>
<keyword evidence="11 23" id="KW-1278">Translocase</keyword>
<dbReference type="GO" id="GO:0007163">
    <property type="term" value="P:establishment or maintenance of cell polarity"/>
    <property type="evidence" value="ECO:0007669"/>
    <property type="project" value="UniProtKB-ARBA"/>
</dbReference>
<keyword evidence="28" id="KW-1185">Reference proteome</keyword>
<feature type="region of interest" description="Disordered" evidence="24">
    <location>
        <begin position="1"/>
        <end position="143"/>
    </location>
</feature>
<evidence type="ECO:0000256" key="18">
    <source>
        <dbReference type="ARBA" id="ARBA00051303"/>
    </source>
</evidence>
<dbReference type="InterPro" id="IPR006539">
    <property type="entry name" value="P-type_ATPase_IV"/>
</dbReference>
<dbReference type="InterPro" id="IPR001757">
    <property type="entry name" value="P_typ_ATPase"/>
</dbReference>
<evidence type="ECO:0000256" key="11">
    <source>
        <dbReference type="ARBA" id="ARBA00022967"/>
    </source>
</evidence>
<feature type="binding site" evidence="21">
    <location>
        <position position="1150"/>
    </location>
    <ligand>
        <name>ATP</name>
        <dbReference type="ChEBI" id="CHEBI:30616"/>
    </ligand>
</feature>
<evidence type="ECO:0000256" key="7">
    <source>
        <dbReference type="ARBA" id="ARBA00022723"/>
    </source>
</evidence>
<accession>A0A4C2E3M6</accession>
<keyword evidence="6 23" id="KW-0812">Transmembrane</keyword>
<feature type="binding site" evidence="21">
    <location>
        <position position="714"/>
    </location>
    <ligand>
        <name>ATP</name>
        <dbReference type="ChEBI" id="CHEBI:30616"/>
    </ligand>
</feature>
<feature type="compositionally biased region" description="Low complexity" evidence="24">
    <location>
        <begin position="1600"/>
        <end position="1612"/>
    </location>
</feature>
<keyword evidence="5" id="KW-1003">Cell membrane</keyword>
<feature type="binding site" evidence="21">
    <location>
        <position position="713"/>
    </location>
    <ligand>
        <name>ATP</name>
        <dbReference type="ChEBI" id="CHEBI:30616"/>
    </ligand>
</feature>
<evidence type="ECO:0000256" key="17">
    <source>
        <dbReference type="ARBA" id="ARBA00050913"/>
    </source>
</evidence>
<proteinExistence type="inferred from homology"/>
<dbReference type="InterPro" id="IPR023298">
    <property type="entry name" value="ATPase_P-typ_TM_dom_sf"/>
</dbReference>
<feature type="compositionally biased region" description="Polar residues" evidence="24">
    <location>
        <begin position="1587"/>
        <end position="1599"/>
    </location>
</feature>
<dbReference type="GO" id="GO:0140346">
    <property type="term" value="F:phosphatidylserine flippase activity"/>
    <property type="evidence" value="ECO:0007669"/>
    <property type="project" value="UniProtKB-ARBA"/>
</dbReference>
<evidence type="ECO:0000256" key="8">
    <source>
        <dbReference type="ARBA" id="ARBA00022741"/>
    </source>
</evidence>
<keyword evidence="12 23" id="KW-1133">Transmembrane helix</keyword>
<dbReference type="Pfam" id="PF16212">
    <property type="entry name" value="PhoLip_ATPase_C"/>
    <property type="match status" value="1"/>
</dbReference>
<reference evidence="27 28" key="1">
    <citation type="submission" date="2019-01" db="EMBL/GenBank/DDBJ databases">
        <title>Draft Genome Sequencing of Zygosaccharomyces mellis Ca-7.</title>
        <authorList>
            <person name="Shiwa Y."/>
            <person name="Kanesaki Y."/>
            <person name="Ishige T."/>
            <person name="Mura K."/>
            <person name="Hori T."/>
            <person name="Tamura T."/>
        </authorList>
    </citation>
    <scope>NUCLEOTIDE SEQUENCE [LARGE SCALE GENOMIC DNA]</scope>
    <source>
        <strain evidence="27 28">Ca-7</strain>
    </source>
</reference>
<feature type="transmembrane region" description="Helical" evidence="23">
    <location>
        <begin position="646"/>
        <end position="667"/>
    </location>
</feature>
<dbReference type="GO" id="GO:0090556">
    <property type="term" value="F:phosphatidylserine floppase activity"/>
    <property type="evidence" value="ECO:0007669"/>
    <property type="project" value="RHEA"/>
</dbReference>
<feature type="transmembrane region" description="Helical" evidence="23">
    <location>
        <begin position="595"/>
        <end position="616"/>
    </location>
</feature>
<evidence type="ECO:0000256" key="12">
    <source>
        <dbReference type="ARBA" id="ARBA00022989"/>
    </source>
</evidence>
<feature type="transmembrane region" description="Helical" evidence="23">
    <location>
        <begin position="1423"/>
        <end position="1442"/>
    </location>
</feature>
<evidence type="ECO:0000256" key="21">
    <source>
        <dbReference type="PIRSR" id="PIRSR606539-2"/>
    </source>
</evidence>
<evidence type="ECO:0000256" key="10">
    <source>
        <dbReference type="ARBA" id="ARBA00022842"/>
    </source>
</evidence>
<evidence type="ECO:0000256" key="24">
    <source>
        <dbReference type="SAM" id="MobiDB-lite"/>
    </source>
</evidence>
<evidence type="ECO:0000256" key="22">
    <source>
        <dbReference type="PIRSR" id="PIRSR606539-3"/>
    </source>
</evidence>
<feature type="active site" description="4-aspartylphosphate intermediate" evidence="20">
    <location>
        <position position="713"/>
    </location>
</feature>
<feature type="binding site" evidence="21">
    <location>
        <position position="1156"/>
    </location>
    <ligand>
        <name>ATP</name>
        <dbReference type="ChEBI" id="CHEBI:30616"/>
    </ligand>
</feature>
<feature type="region of interest" description="Disordered" evidence="24">
    <location>
        <begin position="366"/>
        <end position="390"/>
    </location>
</feature>
<feature type="transmembrane region" description="Helical" evidence="23">
    <location>
        <begin position="288"/>
        <end position="304"/>
    </location>
</feature>
<feature type="binding site" evidence="22">
    <location>
        <position position="1176"/>
    </location>
    <ligand>
        <name>Mg(2+)</name>
        <dbReference type="ChEBI" id="CHEBI:18420"/>
    </ligand>
</feature>
<feature type="region of interest" description="Disordered" evidence="24">
    <location>
        <begin position="1572"/>
        <end position="1689"/>
    </location>
</feature>
<feature type="binding site" evidence="21">
    <location>
        <position position="847"/>
    </location>
    <ligand>
        <name>ATP</name>
        <dbReference type="ChEBI" id="CHEBI:30616"/>
    </ligand>
</feature>
<dbReference type="CDD" id="cd02073">
    <property type="entry name" value="P-type_ATPase_APLT_Dnf-like"/>
    <property type="match status" value="1"/>
</dbReference>
<dbReference type="GO" id="GO:1990531">
    <property type="term" value="C:phospholipid-translocating ATPase complex"/>
    <property type="evidence" value="ECO:0007669"/>
    <property type="project" value="UniProtKB-ARBA"/>
</dbReference>
<keyword evidence="4" id="KW-0813">Transport</keyword>
<comment type="catalytic activity">
    <reaction evidence="18">
        <text>a 1,2-diacyl-sn-glycero-3-phospho-L-serine(out) + ATP + H2O = a 1,2-diacyl-sn-glycero-3-phospho-L-serine(in) + ADP + phosphate + H(+)</text>
        <dbReference type="Rhea" id="RHEA:38567"/>
        <dbReference type="ChEBI" id="CHEBI:15377"/>
        <dbReference type="ChEBI" id="CHEBI:15378"/>
        <dbReference type="ChEBI" id="CHEBI:30616"/>
        <dbReference type="ChEBI" id="CHEBI:43474"/>
        <dbReference type="ChEBI" id="CHEBI:57262"/>
        <dbReference type="ChEBI" id="CHEBI:456216"/>
    </reaction>
    <physiologicalReaction direction="left-to-right" evidence="18">
        <dbReference type="Rhea" id="RHEA:38568"/>
    </physiologicalReaction>
</comment>
<comment type="similarity">
    <text evidence="3 23">Belongs to the cation transport ATPase (P-type) (TC 3.A.3) family. Type IV subfamily.</text>
</comment>
<evidence type="ECO:0000256" key="3">
    <source>
        <dbReference type="ARBA" id="ARBA00008109"/>
    </source>
</evidence>
<dbReference type="GO" id="GO:0099040">
    <property type="term" value="P:ceramide translocation"/>
    <property type="evidence" value="ECO:0007669"/>
    <property type="project" value="UniProtKB-ARBA"/>
</dbReference>
<keyword evidence="14 23" id="KW-0472">Membrane</keyword>
<feature type="compositionally biased region" description="Polar residues" evidence="24">
    <location>
        <begin position="73"/>
        <end position="85"/>
    </location>
</feature>
<feature type="transmembrane region" description="Helical" evidence="23">
    <location>
        <begin position="1316"/>
        <end position="1335"/>
    </location>
</feature>
<comment type="subcellular location">
    <subcellularLocation>
        <location evidence="2">Cell membrane</location>
        <topology evidence="2">Multi-pass membrane protein</topology>
    </subcellularLocation>
    <subcellularLocation>
        <location evidence="23">Membrane</location>
        <topology evidence="23">Multi-pass membrane protein</topology>
    </subcellularLocation>
</comment>
<dbReference type="Gene3D" id="2.70.150.10">
    <property type="entry name" value="Calcium-transporting ATPase, cytoplasmic transduction domain A"/>
    <property type="match status" value="1"/>
</dbReference>
<feature type="transmembrane region" description="Helical" evidence="23">
    <location>
        <begin position="1355"/>
        <end position="1375"/>
    </location>
</feature>
<dbReference type="FunFam" id="3.40.50.1000:FF:000108">
    <property type="entry name" value="Phospholipid-transporting ATPase"/>
    <property type="match status" value="1"/>
</dbReference>
<dbReference type="FunFam" id="3.40.1110.10:FF:000048">
    <property type="entry name" value="Phospholipid-transporting ATPase"/>
    <property type="match status" value="1"/>
</dbReference>
<dbReference type="EMBL" id="BIMX01000006">
    <property type="protein sequence ID" value="GCE98760.1"/>
    <property type="molecule type" value="Genomic_DNA"/>
</dbReference>
<evidence type="ECO:0000256" key="23">
    <source>
        <dbReference type="RuleBase" id="RU362033"/>
    </source>
</evidence>
<dbReference type="GO" id="GO:0090554">
    <property type="term" value="F:phosphatidylcholine floppase activity"/>
    <property type="evidence" value="ECO:0007669"/>
    <property type="project" value="RHEA"/>
</dbReference>
<feature type="binding site" evidence="21">
    <location>
        <position position="1036"/>
    </location>
    <ligand>
        <name>ATP</name>
        <dbReference type="ChEBI" id="CHEBI:30616"/>
    </ligand>
</feature>
<evidence type="ECO:0000259" key="25">
    <source>
        <dbReference type="Pfam" id="PF16209"/>
    </source>
</evidence>
<dbReference type="InterPro" id="IPR023299">
    <property type="entry name" value="ATPase_P-typ_cyto_dom_N"/>
</dbReference>
<keyword evidence="10 22" id="KW-0460">Magnesium</keyword>
<comment type="catalytic activity">
    <reaction evidence="15 23">
        <text>ATP + H2O + phospholipidSide 1 = ADP + phosphate + phospholipidSide 2.</text>
        <dbReference type="EC" id="7.6.2.1"/>
    </reaction>
</comment>
<dbReference type="PANTHER" id="PTHR24092">
    <property type="entry name" value="PROBABLE PHOSPHOLIPID-TRANSPORTING ATPASE"/>
    <property type="match status" value="1"/>
</dbReference>
<dbReference type="PRINTS" id="PR00119">
    <property type="entry name" value="CATATPASE"/>
</dbReference>
<dbReference type="GO" id="GO:0070867">
    <property type="term" value="C:mating projection tip membrane"/>
    <property type="evidence" value="ECO:0007669"/>
    <property type="project" value="UniProtKB-ARBA"/>
</dbReference>
<feature type="binding site" evidence="22">
    <location>
        <position position="1180"/>
    </location>
    <ligand>
        <name>Mg(2+)</name>
        <dbReference type="ChEBI" id="CHEBI:18420"/>
    </ligand>
</feature>
<feature type="binding site" evidence="21">
    <location>
        <position position="1035"/>
    </location>
    <ligand>
        <name>ATP</name>
        <dbReference type="ChEBI" id="CHEBI:30616"/>
    </ligand>
</feature>
<comment type="cofactor">
    <cofactor evidence="1 22">
        <name>Mg(2+)</name>
        <dbReference type="ChEBI" id="CHEBI:18420"/>
    </cofactor>
</comment>
<keyword evidence="13" id="KW-0445">Lipid transport</keyword>
<evidence type="ECO:0000256" key="1">
    <source>
        <dbReference type="ARBA" id="ARBA00001946"/>
    </source>
</evidence>
<evidence type="ECO:0000259" key="26">
    <source>
        <dbReference type="Pfam" id="PF16212"/>
    </source>
</evidence>
<dbReference type="SFLD" id="SFLDG00002">
    <property type="entry name" value="C1.7:_P-type_atpase_like"/>
    <property type="match status" value="1"/>
</dbReference>
<evidence type="ECO:0000256" key="14">
    <source>
        <dbReference type="ARBA" id="ARBA00023136"/>
    </source>
</evidence>
<dbReference type="EC" id="7.6.2.1" evidence="23"/>
<dbReference type="SFLD" id="SFLDF00027">
    <property type="entry name" value="p-type_atpase"/>
    <property type="match status" value="1"/>
</dbReference>
<keyword evidence="8 21" id="KW-0547">Nucleotide-binding</keyword>
<dbReference type="NCBIfam" id="TIGR01494">
    <property type="entry name" value="ATPase_P-type"/>
    <property type="match status" value="1"/>
</dbReference>
<dbReference type="InterPro" id="IPR023214">
    <property type="entry name" value="HAD_sf"/>
</dbReference>
<dbReference type="Gene3D" id="3.40.1110.10">
    <property type="entry name" value="Calcium-transporting ATPase, cytoplasmic domain N"/>
    <property type="match status" value="1"/>
</dbReference>
<dbReference type="GO" id="GO:0006897">
    <property type="term" value="P:endocytosis"/>
    <property type="evidence" value="ECO:0007669"/>
    <property type="project" value="UniProtKB-ARBA"/>
</dbReference>
<feature type="domain" description="P-type ATPase C-terminal" evidence="26">
    <location>
        <begin position="1202"/>
        <end position="1451"/>
    </location>
</feature>
<comment type="catalytic activity">
    <reaction evidence="16">
        <text>a 1,2-diacyl-sn-glycero-3-phosphoethanolamine(out) + ATP + H2O = a 1,2-diacyl-sn-glycero-3-phosphoethanolamine(in) + ADP + phosphate + H(+)</text>
        <dbReference type="Rhea" id="RHEA:66132"/>
        <dbReference type="ChEBI" id="CHEBI:15377"/>
        <dbReference type="ChEBI" id="CHEBI:15378"/>
        <dbReference type="ChEBI" id="CHEBI:30616"/>
        <dbReference type="ChEBI" id="CHEBI:43474"/>
        <dbReference type="ChEBI" id="CHEBI:64612"/>
        <dbReference type="ChEBI" id="CHEBI:456216"/>
    </reaction>
    <physiologicalReaction direction="left-to-right" evidence="16">
        <dbReference type="Rhea" id="RHEA:66133"/>
    </physiologicalReaction>
</comment>
<feature type="compositionally biased region" description="Basic and acidic residues" evidence="24">
    <location>
        <begin position="1535"/>
        <end position="1546"/>
    </location>
</feature>
<comment type="caution">
    <text evidence="27">The sequence shown here is derived from an EMBL/GenBank/DDBJ whole genome shotgun (WGS) entry which is preliminary data.</text>
</comment>